<evidence type="ECO:0000256" key="1">
    <source>
        <dbReference type="SAM" id="MobiDB-lite"/>
    </source>
</evidence>
<feature type="region of interest" description="Disordered" evidence="1">
    <location>
        <begin position="222"/>
        <end position="281"/>
    </location>
</feature>
<dbReference type="Proteomes" id="UP000504628">
    <property type="component" value="Chromosome 1"/>
</dbReference>
<organism evidence="2 3">
    <name type="scientific">Phyllostomus discolor</name>
    <name type="common">pale spear-nosed bat</name>
    <dbReference type="NCBI Taxonomy" id="89673"/>
    <lineage>
        <taxon>Eukaryota</taxon>
        <taxon>Metazoa</taxon>
        <taxon>Chordata</taxon>
        <taxon>Craniata</taxon>
        <taxon>Vertebrata</taxon>
        <taxon>Euteleostomi</taxon>
        <taxon>Mammalia</taxon>
        <taxon>Eutheria</taxon>
        <taxon>Laurasiatheria</taxon>
        <taxon>Chiroptera</taxon>
        <taxon>Yangochiroptera</taxon>
        <taxon>Phyllostomidae</taxon>
        <taxon>Phyllostominae</taxon>
        <taxon>Phyllostomus</taxon>
    </lineage>
</organism>
<proteinExistence type="predicted"/>
<evidence type="ECO:0000313" key="2">
    <source>
        <dbReference type="Proteomes" id="UP000504628"/>
    </source>
</evidence>
<dbReference type="AlphaFoldDB" id="A0A6J2L7L0"/>
<accession>A0A6J2L7L0</accession>
<feature type="region of interest" description="Disordered" evidence="1">
    <location>
        <begin position="407"/>
        <end position="438"/>
    </location>
</feature>
<keyword evidence="2" id="KW-1185">Reference proteome</keyword>
<gene>
    <name evidence="3" type="primary">LOC114492116</name>
</gene>
<dbReference type="InParanoid" id="A0A6J2L7L0"/>
<sequence length="477" mass="49445">MRSGEALAADTAGLGVRAPVCPRPPGRPPLLWGRQSPSGPPGPCVTVTGSESRGLPGGAAQAGRGQGPSSIPETQLWGPLQLTGGPPGPPPPGGSASEAPGPGPRLPRRRLLHSLFTFSPWSNCDGHRSPACRALRPAPRLPVLRPDGATRDGCFSGTASARPPPPTRVVPGPRPRRPAGRAAHSDCLPASGLPTVARDGQAGAWRPTVPLVLPSTLGVPSPQCLLEAPPSPPDDRPPARGHSNAPWSPLPRLHRRTALGASGAPGSQATDRHALWLPPQQSRDEQRLALVKKEDKDIPPLKSWWGPAARKCLSPRAGLSPLVPGFPAPPTGARDLAWAAGTIPPGRGCASGRSVALRLGHRCSGPGRHLSLSRIRDGHSKVGGAEPLLVVQGCSPGGRNWTLPPFLSSGFAEPHGREDQSSSPGAEQLGRGCSPGAWGPTQQPFLGWLSASVPGVVLGRQRLPGRPRPGPQRVDCF</sequence>
<dbReference type="GeneID" id="114492116"/>
<dbReference type="RefSeq" id="XP_028362108.1">
    <property type="nucleotide sequence ID" value="XM_028506307.1"/>
</dbReference>
<evidence type="ECO:0000313" key="3">
    <source>
        <dbReference type="RefSeq" id="XP_028362108.1"/>
    </source>
</evidence>
<reference evidence="3" key="1">
    <citation type="submission" date="2025-08" db="UniProtKB">
        <authorList>
            <consortium name="RefSeq"/>
        </authorList>
    </citation>
    <scope>IDENTIFICATION</scope>
    <source>
        <tissue evidence="3">Muscle</tissue>
    </source>
</reference>
<dbReference type="KEGG" id="pdic:114492116"/>
<name>A0A6J2L7L0_9CHIR</name>
<protein>
    <submittedName>
        <fullName evidence="3">Collagen alpha-1(I) chain-like</fullName>
    </submittedName>
</protein>
<feature type="region of interest" description="Disordered" evidence="1">
    <location>
        <begin position="143"/>
        <end position="191"/>
    </location>
</feature>
<feature type="region of interest" description="Disordered" evidence="1">
    <location>
        <begin position="1"/>
        <end position="110"/>
    </location>
</feature>